<dbReference type="OrthoDB" id="7933886at2"/>
<dbReference type="PROSITE" id="PS51007">
    <property type="entry name" value="CYTC"/>
    <property type="match status" value="1"/>
</dbReference>
<name>A0A2C9D8N1_9HYPH</name>
<dbReference type="Pfam" id="PF13442">
    <property type="entry name" value="Cytochrome_CBB3"/>
    <property type="match status" value="1"/>
</dbReference>
<evidence type="ECO:0000256" key="2">
    <source>
        <dbReference type="ARBA" id="ARBA00022723"/>
    </source>
</evidence>
<dbReference type="SUPFAM" id="SSF46626">
    <property type="entry name" value="Cytochrome c"/>
    <property type="match status" value="1"/>
</dbReference>
<keyword evidence="3 4" id="KW-0408">Iron</keyword>
<organism evidence="7 8">
    <name type="scientific">Hartmannibacter diazotrophicus</name>
    <dbReference type="NCBI Taxonomy" id="1482074"/>
    <lineage>
        <taxon>Bacteria</taxon>
        <taxon>Pseudomonadati</taxon>
        <taxon>Pseudomonadota</taxon>
        <taxon>Alphaproteobacteria</taxon>
        <taxon>Hyphomicrobiales</taxon>
        <taxon>Pleomorphomonadaceae</taxon>
        <taxon>Hartmannibacter</taxon>
    </lineage>
</organism>
<evidence type="ECO:0000256" key="5">
    <source>
        <dbReference type="SAM" id="Phobius"/>
    </source>
</evidence>
<keyword evidence="8" id="KW-1185">Reference proteome</keyword>
<sequence>MGSGRKGSGRKFLPLYIGIMIAGIAIVSLQRALHRQEPSAPSAPEIEVSGPVVVPPRLNEQQKLGALAFAQACSDCHGLTLTGRATGPSLLVDRYRVMPDDDYRRAVERGAEATQGGWLPMPPIQGLSPGQVDAIIAYVRRMQAVNPNPSLQQ</sequence>
<dbReference type="InterPro" id="IPR009056">
    <property type="entry name" value="Cyt_c-like_dom"/>
</dbReference>
<evidence type="ECO:0000259" key="6">
    <source>
        <dbReference type="PROSITE" id="PS51007"/>
    </source>
</evidence>
<dbReference type="RefSeq" id="WP_099556525.1">
    <property type="nucleotide sequence ID" value="NZ_LT960614.1"/>
</dbReference>
<feature type="transmembrane region" description="Helical" evidence="5">
    <location>
        <begin position="12"/>
        <end position="33"/>
    </location>
</feature>
<keyword evidence="5" id="KW-1133">Transmembrane helix</keyword>
<dbReference type="AlphaFoldDB" id="A0A2C9D8N1"/>
<dbReference type="GO" id="GO:0046872">
    <property type="term" value="F:metal ion binding"/>
    <property type="evidence" value="ECO:0007669"/>
    <property type="project" value="UniProtKB-KW"/>
</dbReference>
<dbReference type="EMBL" id="LT960614">
    <property type="protein sequence ID" value="SON56101.1"/>
    <property type="molecule type" value="Genomic_DNA"/>
</dbReference>
<evidence type="ECO:0000256" key="4">
    <source>
        <dbReference type="PROSITE-ProRule" id="PRU00433"/>
    </source>
</evidence>
<keyword evidence="2 4" id="KW-0479">Metal-binding</keyword>
<feature type="domain" description="Cytochrome c" evidence="6">
    <location>
        <begin position="60"/>
        <end position="143"/>
    </location>
</feature>
<keyword evidence="1 4" id="KW-0349">Heme</keyword>
<dbReference type="GO" id="GO:0020037">
    <property type="term" value="F:heme binding"/>
    <property type="evidence" value="ECO:0007669"/>
    <property type="project" value="InterPro"/>
</dbReference>
<dbReference type="GO" id="GO:0009055">
    <property type="term" value="F:electron transfer activity"/>
    <property type="evidence" value="ECO:0007669"/>
    <property type="project" value="InterPro"/>
</dbReference>
<protein>
    <submittedName>
        <fullName evidence="7">Cytochrome c oxidase, cbb3-type, subunit III</fullName>
    </submittedName>
</protein>
<dbReference type="Proteomes" id="UP000223606">
    <property type="component" value="Chromosome 1"/>
</dbReference>
<proteinExistence type="predicted"/>
<accession>A0A2C9D8N1</accession>
<evidence type="ECO:0000313" key="8">
    <source>
        <dbReference type="Proteomes" id="UP000223606"/>
    </source>
</evidence>
<evidence type="ECO:0000256" key="3">
    <source>
        <dbReference type="ARBA" id="ARBA00023004"/>
    </source>
</evidence>
<gene>
    <name evidence="7" type="ORF">HDIA_2560</name>
</gene>
<evidence type="ECO:0000256" key="1">
    <source>
        <dbReference type="ARBA" id="ARBA00022617"/>
    </source>
</evidence>
<keyword evidence="5" id="KW-0472">Membrane</keyword>
<dbReference type="Gene3D" id="1.10.760.10">
    <property type="entry name" value="Cytochrome c-like domain"/>
    <property type="match status" value="1"/>
</dbReference>
<reference evidence="8" key="1">
    <citation type="submission" date="2017-09" db="EMBL/GenBank/DDBJ databases">
        <title>Genome sequence of Nannocystis excedens DSM 71.</title>
        <authorList>
            <person name="Blom J."/>
        </authorList>
    </citation>
    <scope>NUCLEOTIDE SEQUENCE [LARGE SCALE GENOMIC DNA]</scope>
    <source>
        <strain evidence="8">type strain: E19</strain>
    </source>
</reference>
<dbReference type="InterPro" id="IPR036909">
    <property type="entry name" value="Cyt_c-like_dom_sf"/>
</dbReference>
<evidence type="ECO:0000313" key="7">
    <source>
        <dbReference type="EMBL" id="SON56101.1"/>
    </source>
</evidence>
<keyword evidence="5" id="KW-0812">Transmembrane</keyword>
<dbReference type="KEGG" id="hdi:HDIA_2560"/>